<sequence length="80" mass="8162">MNVRGGPVPRSCLPVRVPRQESAKRTVASILDATADLLVEGGVDAVNINAVAEAAGTPEPVSFSVGSCEALRQLSGFKGA</sequence>
<reference evidence="4" key="1">
    <citation type="journal article" date="2019" name="Int. J. Syst. Evol. Microbiol.">
        <title>The Global Catalogue of Microorganisms (GCM) 10K type strain sequencing project: providing services to taxonomists for standard genome sequencing and annotation.</title>
        <authorList>
            <consortium name="The Broad Institute Genomics Platform"/>
            <consortium name="The Broad Institute Genome Sequencing Center for Infectious Disease"/>
            <person name="Wu L."/>
            <person name="Ma J."/>
        </authorList>
    </citation>
    <scope>NUCLEOTIDE SEQUENCE [LARGE SCALE GENOMIC DNA]</scope>
    <source>
        <strain evidence="4">JCM 18542</strain>
    </source>
</reference>
<dbReference type="InterPro" id="IPR009057">
    <property type="entry name" value="Homeodomain-like_sf"/>
</dbReference>
<dbReference type="Gene3D" id="1.10.357.10">
    <property type="entry name" value="Tetracycline Repressor, domain 2"/>
    <property type="match status" value="1"/>
</dbReference>
<name>A0ABP9CSN8_9ACTN</name>
<keyword evidence="4" id="KW-1185">Reference proteome</keyword>
<comment type="caution">
    <text evidence="3">The sequence shown here is derived from an EMBL/GenBank/DDBJ whole genome shotgun (WGS) entry which is preliminary data.</text>
</comment>
<dbReference type="EMBL" id="BAABKQ010000001">
    <property type="protein sequence ID" value="GAA4815155.1"/>
    <property type="molecule type" value="Genomic_DNA"/>
</dbReference>
<evidence type="ECO:0000313" key="3">
    <source>
        <dbReference type="EMBL" id="GAA4815155.1"/>
    </source>
</evidence>
<dbReference type="Proteomes" id="UP001500839">
    <property type="component" value="Unassembled WGS sequence"/>
</dbReference>
<evidence type="ECO:0000256" key="1">
    <source>
        <dbReference type="ARBA" id="ARBA00023125"/>
    </source>
</evidence>
<accession>A0ABP9CSN8</accession>
<dbReference type="Pfam" id="PF00440">
    <property type="entry name" value="TetR_N"/>
    <property type="match status" value="1"/>
</dbReference>
<organism evidence="3 4">
    <name type="scientific">Tomitella cavernea</name>
    <dbReference type="NCBI Taxonomy" id="1387982"/>
    <lineage>
        <taxon>Bacteria</taxon>
        <taxon>Bacillati</taxon>
        <taxon>Actinomycetota</taxon>
        <taxon>Actinomycetes</taxon>
        <taxon>Mycobacteriales</taxon>
        <taxon>Tomitella</taxon>
    </lineage>
</organism>
<protein>
    <recommendedName>
        <fullName evidence="2">HTH tetR-type domain-containing protein</fullName>
    </recommendedName>
</protein>
<evidence type="ECO:0000313" key="4">
    <source>
        <dbReference type="Proteomes" id="UP001500839"/>
    </source>
</evidence>
<dbReference type="InterPro" id="IPR001647">
    <property type="entry name" value="HTH_TetR"/>
</dbReference>
<gene>
    <name evidence="3" type="ORF">GCM10023353_20870</name>
</gene>
<keyword evidence="1" id="KW-0238">DNA-binding</keyword>
<dbReference type="RefSeq" id="WP_200171184.1">
    <property type="nucleotide sequence ID" value="NZ_BAABKQ010000001.1"/>
</dbReference>
<feature type="domain" description="HTH tetR-type" evidence="2">
    <location>
        <begin position="30"/>
        <end position="59"/>
    </location>
</feature>
<evidence type="ECO:0000259" key="2">
    <source>
        <dbReference type="Pfam" id="PF00440"/>
    </source>
</evidence>
<proteinExistence type="predicted"/>
<dbReference type="SUPFAM" id="SSF46689">
    <property type="entry name" value="Homeodomain-like"/>
    <property type="match status" value="1"/>
</dbReference>